<evidence type="ECO:0000256" key="6">
    <source>
        <dbReference type="ARBA" id="ARBA00022989"/>
    </source>
</evidence>
<feature type="transmembrane region" description="Helical" evidence="8">
    <location>
        <begin position="205"/>
        <end position="231"/>
    </location>
</feature>
<dbReference type="PATRIC" id="fig|1167006.5.peg.814"/>
<evidence type="ECO:0000313" key="11">
    <source>
        <dbReference type="EMBL" id="AGF77295.1"/>
    </source>
</evidence>
<dbReference type="SUPFAM" id="SSF103473">
    <property type="entry name" value="MFS general substrate transporter"/>
    <property type="match status" value="1"/>
</dbReference>
<feature type="domain" description="Major facilitator superfamily (MFS) profile" evidence="10">
    <location>
        <begin position="1"/>
        <end position="387"/>
    </location>
</feature>
<dbReference type="Gene3D" id="1.20.1720.10">
    <property type="entry name" value="Multidrug resistance protein D"/>
    <property type="match status" value="1"/>
</dbReference>
<accession>M1PC09</accession>
<dbReference type="PANTHER" id="PTHR23502:SF132">
    <property type="entry name" value="POLYAMINE TRANSPORTER 2-RELATED"/>
    <property type="match status" value="1"/>
</dbReference>
<dbReference type="InterPro" id="IPR004812">
    <property type="entry name" value="Efflux_drug-R_Bcr/CmlA"/>
</dbReference>
<feature type="transmembrane region" description="Helical" evidence="8">
    <location>
        <begin position="156"/>
        <end position="176"/>
    </location>
</feature>
<evidence type="ECO:0000313" key="12">
    <source>
        <dbReference type="Proteomes" id="UP000011721"/>
    </source>
</evidence>
<dbReference type="NCBIfam" id="TIGR00710">
    <property type="entry name" value="efflux_Bcr_CflA"/>
    <property type="match status" value="1"/>
</dbReference>
<dbReference type="InterPro" id="IPR020846">
    <property type="entry name" value="MFS_dom"/>
</dbReference>
<feature type="chain" id="PRO_5004016735" evidence="9">
    <location>
        <begin position="19"/>
        <end position="387"/>
    </location>
</feature>
<organism evidence="11 12">
    <name type="scientific">Desulfocapsa sulfexigens (strain DSM 10523 / SB164P1)</name>
    <dbReference type="NCBI Taxonomy" id="1167006"/>
    <lineage>
        <taxon>Bacteria</taxon>
        <taxon>Pseudomonadati</taxon>
        <taxon>Thermodesulfobacteriota</taxon>
        <taxon>Desulfobulbia</taxon>
        <taxon>Desulfobulbales</taxon>
        <taxon>Desulfocapsaceae</taxon>
        <taxon>Desulfocapsa</taxon>
    </lineage>
</organism>
<feature type="transmembrane region" description="Helical" evidence="8">
    <location>
        <begin position="98"/>
        <end position="116"/>
    </location>
</feature>
<dbReference type="HOGENOM" id="CLU_001265_47_0_7"/>
<evidence type="ECO:0000259" key="10">
    <source>
        <dbReference type="PROSITE" id="PS50850"/>
    </source>
</evidence>
<keyword evidence="6 8" id="KW-1133">Transmembrane helix</keyword>
<dbReference type="Pfam" id="PF07690">
    <property type="entry name" value="MFS_1"/>
    <property type="match status" value="1"/>
</dbReference>
<keyword evidence="7 8" id="KW-0472">Membrane</keyword>
<reference evidence="12" key="1">
    <citation type="journal article" date="2013" name="Stand. Genomic Sci.">
        <title>Complete genome sequence of Desulfocapsa sulfexigens, a marine deltaproteobacterium specialized in disproportionating inorganic sulfur compounds.</title>
        <authorList>
            <person name="Finster K.W."/>
            <person name="Kjeldsen K.U."/>
            <person name="Kube M."/>
            <person name="Reinhardt R."/>
            <person name="Mussmann M."/>
            <person name="Amann R."/>
            <person name="Schreiber L."/>
        </authorList>
    </citation>
    <scope>NUCLEOTIDE SEQUENCE [LARGE SCALE GENOMIC DNA]</scope>
    <source>
        <strain evidence="12">DSM 10523 / SB164P1</strain>
    </source>
</reference>
<feature type="transmembrane region" description="Helical" evidence="8">
    <location>
        <begin position="359"/>
        <end position="378"/>
    </location>
</feature>
<evidence type="ECO:0000256" key="7">
    <source>
        <dbReference type="ARBA" id="ARBA00023136"/>
    </source>
</evidence>
<dbReference type="PANTHER" id="PTHR23502">
    <property type="entry name" value="MAJOR FACILITATOR SUPERFAMILY"/>
    <property type="match status" value="1"/>
</dbReference>
<feature type="transmembrane region" description="Helical" evidence="8">
    <location>
        <begin position="243"/>
        <end position="262"/>
    </location>
</feature>
<feature type="signal peptide" evidence="9">
    <location>
        <begin position="1"/>
        <end position="18"/>
    </location>
</feature>
<comment type="similarity">
    <text evidence="2">Belongs to the major facilitator superfamily. Bcr/CmlA family.</text>
</comment>
<gene>
    <name evidence="11" type="ordered locus">UWK_00717</name>
</gene>
<protein>
    <submittedName>
        <fullName evidence="11">Drug resistance transporter, Bcr/CflA subfamily</fullName>
    </submittedName>
</protein>
<evidence type="ECO:0000256" key="3">
    <source>
        <dbReference type="ARBA" id="ARBA00022448"/>
    </source>
</evidence>
<evidence type="ECO:0000256" key="8">
    <source>
        <dbReference type="SAM" id="Phobius"/>
    </source>
</evidence>
<keyword evidence="5 8" id="KW-0812">Transmembrane</keyword>
<dbReference type="AlphaFoldDB" id="M1PC09"/>
<dbReference type="STRING" id="1167006.UWK_00717"/>
<evidence type="ECO:0000256" key="1">
    <source>
        <dbReference type="ARBA" id="ARBA00004651"/>
    </source>
</evidence>
<evidence type="ECO:0000256" key="2">
    <source>
        <dbReference type="ARBA" id="ARBA00006236"/>
    </source>
</evidence>
<dbReference type="EMBL" id="CP003985">
    <property type="protein sequence ID" value="AGF77295.1"/>
    <property type="molecule type" value="Genomic_DNA"/>
</dbReference>
<keyword evidence="12" id="KW-1185">Reference proteome</keyword>
<evidence type="ECO:0000256" key="4">
    <source>
        <dbReference type="ARBA" id="ARBA00022475"/>
    </source>
</evidence>
<feature type="transmembrane region" description="Helical" evidence="8">
    <location>
        <begin position="294"/>
        <end position="311"/>
    </location>
</feature>
<proteinExistence type="inferred from homology"/>
<dbReference type="PROSITE" id="PS50850">
    <property type="entry name" value="MFS"/>
    <property type="match status" value="1"/>
</dbReference>
<dbReference type="InterPro" id="IPR011701">
    <property type="entry name" value="MFS"/>
</dbReference>
<keyword evidence="4" id="KW-1003">Cell membrane</keyword>
<dbReference type="KEGG" id="dsf:UWK_00717"/>
<feature type="transmembrane region" description="Helical" evidence="8">
    <location>
        <begin position="269"/>
        <end position="288"/>
    </location>
</feature>
<feature type="transmembrane region" description="Helical" evidence="8">
    <location>
        <begin position="37"/>
        <end position="59"/>
    </location>
</feature>
<evidence type="ECO:0000256" key="5">
    <source>
        <dbReference type="ARBA" id="ARBA00022692"/>
    </source>
</evidence>
<dbReference type="GO" id="GO:0042910">
    <property type="term" value="F:xenobiotic transmembrane transporter activity"/>
    <property type="evidence" value="ECO:0007669"/>
    <property type="project" value="InterPro"/>
</dbReference>
<feature type="transmembrane region" description="Helical" evidence="8">
    <location>
        <begin position="128"/>
        <end position="150"/>
    </location>
</feature>
<dbReference type="RefSeq" id="WP_015402991.1">
    <property type="nucleotide sequence ID" value="NC_020304.1"/>
</dbReference>
<dbReference type="GO" id="GO:1990961">
    <property type="term" value="P:xenobiotic detoxification by transmembrane export across the plasma membrane"/>
    <property type="evidence" value="ECO:0007669"/>
    <property type="project" value="InterPro"/>
</dbReference>
<name>M1PC09_DESSD</name>
<dbReference type="CDD" id="cd17320">
    <property type="entry name" value="MFS_MdfA_MDR_like"/>
    <property type="match status" value="1"/>
</dbReference>
<dbReference type="OrthoDB" id="9814303at2"/>
<dbReference type="Proteomes" id="UP000011721">
    <property type="component" value="Chromosome"/>
</dbReference>
<feature type="transmembrane region" description="Helical" evidence="8">
    <location>
        <begin position="332"/>
        <end position="353"/>
    </location>
</feature>
<comment type="subcellular location">
    <subcellularLocation>
        <location evidence="1">Cell membrane</location>
        <topology evidence="1">Multi-pass membrane protein</topology>
    </subcellularLocation>
</comment>
<sequence>MKRFILLLALLTAFPPLATDMYLAATPHLQKIWQQPLSIINLTLTLFFVTYCISLLFYGPLSDRLGRKPPLIAGLLLFVAASFLCALAQNIWMLVAARIVQAMGAGAASAISLAMARDRLEIGTREKVLSQISVIMALAPMVAPLTGSLIMKYLSWPWIFVSQGGMGMVALAGVLLTPETHTAQEGTSVAALLRSYGRVLSNYRLVGLVFCNAVTSLPLFSFIAASSSIYINRFQMEESLFGLFFGANALCFMSGSMICMRFGKKIGTFRMITAGYGGIGVGGLWMLATPANGCWQLALPMGLITLSLGLSRPPSNNLVLEQVTTDAGTASATMVFSYFIFGAMAMAIASLGWEDKIAFIGWLACGSGLVSFSLWIFLRKYLHIPAA</sequence>
<keyword evidence="9" id="KW-0732">Signal</keyword>
<dbReference type="GO" id="GO:0005886">
    <property type="term" value="C:plasma membrane"/>
    <property type="evidence" value="ECO:0007669"/>
    <property type="project" value="UniProtKB-SubCell"/>
</dbReference>
<keyword evidence="3" id="KW-0813">Transport</keyword>
<dbReference type="eggNOG" id="COG2814">
    <property type="taxonomic scope" value="Bacteria"/>
</dbReference>
<evidence type="ECO:0000256" key="9">
    <source>
        <dbReference type="SAM" id="SignalP"/>
    </source>
</evidence>
<dbReference type="InterPro" id="IPR036259">
    <property type="entry name" value="MFS_trans_sf"/>
</dbReference>
<feature type="transmembrane region" description="Helical" evidence="8">
    <location>
        <begin position="71"/>
        <end position="92"/>
    </location>
</feature>